<dbReference type="InterPro" id="IPR054734">
    <property type="entry name" value="PqqF-like_C_4"/>
</dbReference>
<dbReference type="PANTHER" id="PTHR43690">
    <property type="entry name" value="NARDILYSIN"/>
    <property type="match status" value="1"/>
</dbReference>
<dbReference type="Pfam" id="PF00675">
    <property type="entry name" value="Peptidase_M16"/>
    <property type="match status" value="1"/>
</dbReference>
<keyword evidence="9" id="KW-0862">Zinc</keyword>
<dbReference type="GO" id="GO:0006508">
    <property type="term" value="P:proteolysis"/>
    <property type="evidence" value="ECO:0007669"/>
    <property type="project" value="UniProtKB-KW"/>
</dbReference>
<feature type="domain" description="Peptidase M16 C-terminal" evidence="16">
    <location>
        <begin position="208"/>
        <end position="383"/>
    </location>
</feature>
<sequence>MPLSFVVSFLVVLITACTGSPNPGVSPVQSPNDDRQYRLLTLENQMQVLLISDPQTPKAAASLDVNVGHAENPDDRGGLAHFLEHMLFLGTDKYPDPAEYEKFVTEHGGNRNAYTSFEHTNYFFDIDAAYLPEALDRFAQFFISPRFDEELVDKEKNAVQSEYQMGLKSDSRRGLDVLQEVMNPEHPFSRFSVGSLDTLADTPQASVRDDLLVFYDKYYSANLMRLVVLGAGSLDELESMVAPMFSPVPNKAFEHETIAAPLFTAGELPAMLQIKPQATRRLLQVMFPLDDYRDDYRVKPMSYLGNLVGHEGEGSLLSQLKAEGLAESLSAGSGLGWRGGSLFNVSVTLTEEGVENYDRVVQLLFNYLDMVREAGPKRWLYEEQSRVAELAFRFKERAEPINYVASLASSMHYYAPEDVLQGNYIMSDYQAQMLEDMFSHLEPANALVILDDQSVSTDRVSEHYGAPYSIAQVREAQLAVWQGDAGELPLALPAANEFIVDDVALVSVDKASAGNPKLVLNEPRKRIWFAQDDEYRIPKGAMYVNFRSPEVGQNAEQAAMAALYTSLLRDQVNEYTYPALLAGLNFSFYKHAQGVSLRISGYTDKQFVLLKDILADIAETGFDQQRFDNIRANFVRSLENAVAKRPSSQVFDDLRESLLHGEWGEQALIAALQSTELDTLNAYAASFWASASAEALIYGNYTDAAVDDLAGMLDMVVPSGKPPALSPLQVTKLAEGERALFPVSVEHDDAVLAWYLQGAGNSWQDRAATALTAQIMKSGFFQQLRTEQQLGYIVQAFSWSQLDVPGLVMLIQSPVADSAALAEAMEAYLGRVEGELDEEQYLRHRRVLVNEINRPQKNMWERAEFYWQSIAKKRYAFDGREQLAEAVEAMTLADWSAYYRQNFLSLSRSLQVAAPGKWGVLPTGDQQEYPSAAEIKASHNVYIIE</sequence>
<evidence type="ECO:0000256" key="7">
    <source>
        <dbReference type="ARBA" id="ARBA00022723"/>
    </source>
</evidence>
<evidence type="ECO:0000259" key="18">
    <source>
        <dbReference type="Pfam" id="PF22456"/>
    </source>
</evidence>
<evidence type="ECO:0000256" key="13">
    <source>
        <dbReference type="ARBA" id="ARBA00033450"/>
    </source>
</evidence>
<dbReference type="Proteomes" id="UP000326287">
    <property type="component" value="Chromosome"/>
</dbReference>
<dbReference type="InterPro" id="IPR007863">
    <property type="entry name" value="Peptidase_M16_C"/>
</dbReference>
<evidence type="ECO:0000313" key="19">
    <source>
        <dbReference type="EMBL" id="QFU77913.1"/>
    </source>
</evidence>
<dbReference type="FunFam" id="3.30.830.10:FF:000012">
    <property type="entry name" value="Protease 3"/>
    <property type="match status" value="1"/>
</dbReference>
<dbReference type="GO" id="GO:0004222">
    <property type="term" value="F:metalloendopeptidase activity"/>
    <property type="evidence" value="ECO:0007669"/>
    <property type="project" value="UniProtKB-EC"/>
</dbReference>
<keyword evidence="8" id="KW-0378">Hydrolase</keyword>
<keyword evidence="10" id="KW-0482">Metalloprotease</keyword>
<comment type="cofactor">
    <cofactor evidence="1">
        <name>Zn(2+)</name>
        <dbReference type="ChEBI" id="CHEBI:29105"/>
    </cofactor>
</comment>
<keyword evidence="7" id="KW-0479">Metal-binding</keyword>
<keyword evidence="6" id="KW-0645">Protease</keyword>
<reference evidence="19 20" key="1">
    <citation type="submission" date="2019-02" db="EMBL/GenBank/DDBJ databases">
        <authorList>
            <person name="Li S.-H."/>
        </authorList>
    </citation>
    <scope>NUCLEOTIDE SEQUENCE [LARGE SCALE GENOMIC DNA]</scope>
    <source>
        <strain evidence="19 20">IMCC14385</strain>
    </source>
</reference>
<dbReference type="EMBL" id="CP036422">
    <property type="protein sequence ID" value="QFU77913.1"/>
    <property type="molecule type" value="Genomic_DNA"/>
</dbReference>
<evidence type="ECO:0000256" key="10">
    <source>
        <dbReference type="ARBA" id="ARBA00023049"/>
    </source>
</evidence>
<evidence type="ECO:0000259" key="15">
    <source>
        <dbReference type="Pfam" id="PF00675"/>
    </source>
</evidence>
<dbReference type="Gene3D" id="3.30.830.10">
    <property type="entry name" value="Metalloenzyme, LuxS/M16 peptidase-like"/>
    <property type="match status" value="4"/>
</dbReference>
<evidence type="ECO:0000256" key="8">
    <source>
        <dbReference type="ARBA" id="ARBA00022801"/>
    </source>
</evidence>
<dbReference type="InterPro" id="IPR001431">
    <property type="entry name" value="Pept_M16_Zn_BS"/>
</dbReference>
<feature type="domain" description="Coenzyme PQQ synthesis protein F-like C-terminal lobe" evidence="18">
    <location>
        <begin position="771"/>
        <end position="867"/>
    </location>
</feature>
<evidence type="ECO:0000256" key="9">
    <source>
        <dbReference type="ARBA" id="ARBA00022833"/>
    </source>
</evidence>
<name>A0A5P9NPX1_9GAMM</name>
<comment type="function">
    <text evidence="2">Endopeptidase that degrades small peptides of less than 7 kDa, such as glucagon and insulin.</text>
</comment>
<dbReference type="InterPro" id="IPR011765">
    <property type="entry name" value="Pept_M16_N"/>
</dbReference>
<dbReference type="Pfam" id="PF05193">
    <property type="entry name" value="Peptidase_M16_C"/>
    <property type="match status" value="1"/>
</dbReference>
<dbReference type="Pfam" id="PF16187">
    <property type="entry name" value="Peptidase_M16_M"/>
    <property type="match status" value="1"/>
</dbReference>
<evidence type="ECO:0000256" key="11">
    <source>
        <dbReference type="ARBA" id="ARBA00029597"/>
    </source>
</evidence>
<evidence type="ECO:0000256" key="1">
    <source>
        <dbReference type="ARBA" id="ARBA00001947"/>
    </source>
</evidence>
<protein>
    <recommendedName>
        <fullName evidence="5">Protease 3</fullName>
        <ecNumber evidence="4">3.4.24.55</ecNumber>
    </recommendedName>
    <alternativeName>
        <fullName evidence="13">Pitrilysin</fullName>
    </alternativeName>
    <alternativeName>
        <fullName evidence="12">Protease III</fullName>
    </alternativeName>
    <alternativeName>
        <fullName evidence="11">Protease pi</fullName>
    </alternativeName>
</protein>
<dbReference type="PROSITE" id="PS00143">
    <property type="entry name" value="INSULINASE"/>
    <property type="match status" value="1"/>
</dbReference>
<organism evidence="19 20">
    <name type="scientific">Halioglobus maricola</name>
    <dbReference type="NCBI Taxonomy" id="2601894"/>
    <lineage>
        <taxon>Bacteria</taxon>
        <taxon>Pseudomonadati</taxon>
        <taxon>Pseudomonadota</taxon>
        <taxon>Gammaproteobacteria</taxon>
        <taxon>Cellvibrionales</taxon>
        <taxon>Halieaceae</taxon>
        <taxon>Halioglobus</taxon>
    </lineage>
</organism>
<dbReference type="KEGG" id="halc:EY643_14320"/>
<dbReference type="InterPro" id="IPR032632">
    <property type="entry name" value="Peptidase_M16_M"/>
</dbReference>
<feature type="domain" description="Peptidase M16 middle/third" evidence="17">
    <location>
        <begin position="392"/>
        <end position="670"/>
    </location>
</feature>
<evidence type="ECO:0000256" key="2">
    <source>
        <dbReference type="ARBA" id="ARBA00002184"/>
    </source>
</evidence>
<proteinExistence type="inferred from homology"/>
<dbReference type="PANTHER" id="PTHR43690:SF18">
    <property type="entry name" value="INSULIN-DEGRADING ENZYME-RELATED"/>
    <property type="match status" value="1"/>
</dbReference>
<gene>
    <name evidence="19" type="ORF">EY643_14320</name>
</gene>
<accession>A0A5P9NPX1</accession>
<evidence type="ECO:0000256" key="4">
    <source>
        <dbReference type="ARBA" id="ARBA00012449"/>
    </source>
</evidence>
<dbReference type="InterPro" id="IPR050626">
    <property type="entry name" value="Peptidase_M16"/>
</dbReference>
<dbReference type="InterPro" id="IPR011249">
    <property type="entry name" value="Metalloenz_LuxS/M16"/>
</dbReference>
<dbReference type="Pfam" id="PF22456">
    <property type="entry name" value="PqqF-like_C_4"/>
    <property type="match status" value="1"/>
</dbReference>
<dbReference type="SUPFAM" id="SSF63411">
    <property type="entry name" value="LuxS/MPP-like metallohydrolase"/>
    <property type="match status" value="4"/>
</dbReference>
<dbReference type="FunFam" id="3.30.830.10:FF:000005">
    <property type="entry name" value="nardilysin isoform X1"/>
    <property type="match status" value="1"/>
</dbReference>
<evidence type="ECO:0000256" key="14">
    <source>
        <dbReference type="RuleBase" id="RU004447"/>
    </source>
</evidence>
<evidence type="ECO:0000256" key="6">
    <source>
        <dbReference type="ARBA" id="ARBA00022670"/>
    </source>
</evidence>
<dbReference type="GO" id="GO:0046872">
    <property type="term" value="F:metal ion binding"/>
    <property type="evidence" value="ECO:0007669"/>
    <property type="project" value="UniProtKB-KW"/>
</dbReference>
<evidence type="ECO:0000259" key="17">
    <source>
        <dbReference type="Pfam" id="PF16187"/>
    </source>
</evidence>
<evidence type="ECO:0000256" key="3">
    <source>
        <dbReference type="ARBA" id="ARBA00007261"/>
    </source>
</evidence>
<evidence type="ECO:0000256" key="5">
    <source>
        <dbReference type="ARBA" id="ARBA00017565"/>
    </source>
</evidence>
<evidence type="ECO:0000259" key="16">
    <source>
        <dbReference type="Pfam" id="PF05193"/>
    </source>
</evidence>
<comment type="similarity">
    <text evidence="3 14">Belongs to the peptidase M16 family.</text>
</comment>
<dbReference type="OrthoDB" id="9811314at2"/>
<keyword evidence="20" id="KW-1185">Reference proteome</keyword>
<evidence type="ECO:0000313" key="20">
    <source>
        <dbReference type="Proteomes" id="UP000326287"/>
    </source>
</evidence>
<dbReference type="AlphaFoldDB" id="A0A5P9NPX1"/>
<dbReference type="GO" id="GO:0005737">
    <property type="term" value="C:cytoplasm"/>
    <property type="evidence" value="ECO:0007669"/>
    <property type="project" value="UniProtKB-ARBA"/>
</dbReference>
<feature type="domain" description="Peptidase M16 N-terminal" evidence="15">
    <location>
        <begin position="48"/>
        <end position="170"/>
    </location>
</feature>
<dbReference type="EC" id="3.4.24.55" evidence="4"/>
<evidence type="ECO:0000256" key="12">
    <source>
        <dbReference type="ARBA" id="ARBA00031184"/>
    </source>
</evidence>